<dbReference type="AlphaFoldDB" id="A0A1T4R7R4"/>
<sequence length="97" mass="11132">MKKYLLGIFVVLLLVACGDNVKVYTKKQKEEMVKLADENQKAKADLDKLLENLEIKAKEGNKTAENELEEFNSIINWKVTTPTSKDVDFREILESKN</sequence>
<keyword evidence="1" id="KW-0175">Coiled coil</keyword>
<gene>
    <name evidence="2" type="ORF">SAMN02745174_02606</name>
</gene>
<name>A0A1T4R7R4_9FUSO</name>
<evidence type="ECO:0008006" key="4">
    <source>
        <dbReference type="Google" id="ProtNLM"/>
    </source>
</evidence>
<dbReference type="OrthoDB" id="90147at2"/>
<accession>A0A1T4R7R4</accession>
<proteinExistence type="predicted"/>
<organism evidence="2 3">
    <name type="scientific">Cetobacterium ceti</name>
    <dbReference type="NCBI Taxonomy" id="180163"/>
    <lineage>
        <taxon>Bacteria</taxon>
        <taxon>Fusobacteriati</taxon>
        <taxon>Fusobacteriota</taxon>
        <taxon>Fusobacteriia</taxon>
        <taxon>Fusobacteriales</taxon>
        <taxon>Fusobacteriaceae</taxon>
        <taxon>Cetobacterium</taxon>
    </lineage>
</organism>
<evidence type="ECO:0000313" key="3">
    <source>
        <dbReference type="Proteomes" id="UP000191153"/>
    </source>
</evidence>
<keyword evidence="3" id="KW-1185">Reference proteome</keyword>
<protein>
    <recommendedName>
        <fullName evidence="4">Lipoprotein</fullName>
    </recommendedName>
</protein>
<feature type="coiled-coil region" evidence="1">
    <location>
        <begin position="25"/>
        <end position="70"/>
    </location>
</feature>
<evidence type="ECO:0000313" key="2">
    <source>
        <dbReference type="EMBL" id="SKA11866.1"/>
    </source>
</evidence>
<dbReference type="Proteomes" id="UP000191153">
    <property type="component" value="Unassembled WGS sequence"/>
</dbReference>
<reference evidence="2 3" key="1">
    <citation type="submission" date="2017-02" db="EMBL/GenBank/DDBJ databases">
        <authorList>
            <person name="Peterson S.W."/>
        </authorList>
    </citation>
    <scope>NUCLEOTIDE SEQUENCE [LARGE SCALE GENOMIC DNA]</scope>
    <source>
        <strain evidence="2 3">ATCC 700028</strain>
    </source>
</reference>
<dbReference type="EMBL" id="FUWX01000046">
    <property type="protein sequence ID" value="SKA11866.1"/>
    <property type="molecule type" value="Genomic_DNA"/>
</dbReference>
<dbReference type="RefSeq" id="WP_078694999.1">
    <property type="nucleotide sequence ID" value="NZ_FUWX01000046.1"/>
</dbReference>
<evidence type="ECO:0000256" key="1">
    <source>
        <dbReference type="SAM" id="Coils"/>
    </source>
</evidence>
<dbReference type="PROSITE" id="PS51257">
    <property type="entry name" value="PROKAR_LIPOPROTEIN"/>
    <property type="match status" value="1"/>
</dbReference>